<sequence length="150" mass="16345">MVAVTAWQVISRFILNNPSTATEEFVRFGLIWLSMLAAAYVVGRKGHIAITLLSEKLKDGKKLALGLVIQFGFLFFAAIIMIYGGSRAVSLTMAQISPSLGIPMGLVYLSLPVSGVLILFYSSVNILELVKEKKEGAPIETQVDNQIKIN</sequence>
<evidence type="ECO:0000256" key="7">
    <source>
        <dbReference type="ARBA" id="ARBA00023136"/>
    </source>
</evidence>
<evidence type="ECO:0000256" key="6">
    <source>
        <dbReference type="ARBA" id="ARBA00022989"/>
    </source>
</evidence>
<evidence type="ECO:0000256" key="4">
    <source>
        <dbReference type="ARBA" id="ARBA00022519"/>
    </source>
</evidence>
<keyword evidence="12" id="KW-1185">Reference proteome</keyword>
<dbReference type="AlphaFoldDB" id="A0A3A9KDC9"/>
<name>A0A3A9KDC9_9BACI</name>
<dbReference type="GO" id="GO:0015740">
    <property type="term" value="P:C4-dicarboxylate transport"/>
    <property type="evidence" value="ECO:0007669"/>
    <property type="project" value="TreeGrafter"/>
</dbReference>
<keyword evidence="5 9" id="KW-0812">Transmembrane</keyword>
<keyword evidence="6 9" id="KW-1133">Transmembrane helix</keyword>
<comment type="similarity">
    <text evidence="8">Belongs to the TRAP transporter small permease family.</text>
</comment>
<keyword evidence="7 9" id="KW-0472">Membrane</keyword>
<evidence type="ECO:0000313" key="11">
    <source>
        <dbReference type="EMBL" id="RKL65435.1"/>
    </source>
</evidence>
<evidence type="ECO:0000256" key="8">
    <source>
        <dbReference type="ARBA" id="ARBA00038436"/>
    </source>
</evidence>
<dbReference type="InterPro" id="IPR055348">
    <property type="entry name" value="DctQ"/>
</dbReference>
<dbReference type="PANTHER" id="PTHR35011:SF2">
    <property type="entry name" value="2,3-DIKETO-L-GULONATE TRAP TRANSPORTER SMALL PERMEASE PROTEIN YIAM"/>
    <property type="match status" value="1"/>
</dbReference>
<feature type="transmembrane region" description="Helical" evidence="9">
    <location>
        <begin position="25"/>
        <end position="42"/>
    </location>
</feature>
<accession>A0A3A9KDC9</accession>
<keyword evidence="2" id="KW-0813">Transport</keyword>
<evidence type="ECO:0000313" key="12">
    <source>
        <dbReference type="Proteomes" id="UP000281498"/>
    </source>
</evidence>
<evidence type="ECO:0000259" key="10">
    <source>
        <dbReference type="Pfam" id="PF04290"/>
    </source>
</evidence>
<evidence type="ECO:0000256" key="9">
    <source>
        <dbReference type="SAM" id="Phobius"/>
    </source>
</evidence>
<gene>
    <name evidence="11" type="ORF">CR203_20890</name>
</gene>
<comment type="caution">
    <text evidence="11">The sequence shown here is derived from an EMBL/GenBank/DDBJ whole genome shotgun (WGS) entry which is preliminary data.</text>
</comment>
<dbReference type="Proteomes" id="UP000281498">
    <property type="component" value="Unassembled WGS sequence"/>
</dbReference>
<proteinExistence type="inferred from homology"/>
<comment type="subcellular location">
    <subcellularLocation>
        <location evidence="1">Cell inner membrane</location>
        <topology evidence="1">Multi-pass membrane protein</topology>
    </subcellularLocation>
</comment>
<dbReference type="GO" id="GO:0022857">
    <property type="term" value="F:transmembrane transporter activity"/>
    <property type="evidence" value="ECO:0007669"/>
    <property type="project" value="TreeGrafter"/>
</dbReference>
<keyword evidence="4" id="KW-0997">Cell inner membrane</keyword>
<feature type="transmembrane region" description="Helical" evidence="9">
    <location>
        <begin position="105"/>
        <end position="124"/>
    </location>
</feature>
<keyword evidence="3" id="KW-1003">Cell membrane</keyword>
<evidence type="ECO:0000256" key="3">
    <source>
        <dbReference type="ARBA" id="ARBA00022475"/>
    </source>
</evidence>
<protein>
    <submittedName>
        <fullName evidence="11">TRAP transporter permease DctQ</fullName>
    </submittedName>
</protein>
<reference evidence="11 12" key="1">
    <citation type="submission" date="2017-10" db="EMBL/GenBank/DDBJ databases">
        <title>Bacillus sp. nov., a halophilic bacterium isolated from a Keqin Lake.</title>
        <authorList>
            <person name="Wang H."/>
        </authorList>
    </citation>
    <scope>NUCLEOTIDE SEQUENCE [LARGE SCALE GENOMIC DNA]</scope>
    <source>
        <strain evidence="11 12">KCTC 13187</strain>
    </source>
</reference>
<dbReference type="GO" id="GO:0005886">
    <property type="term" value="C:plasma membrane"/>
    <property type="evidence" value="ECO:0007669"/>
    <property type="project" value="UniProtKB-SubCell"/>
</dbReference>
<dbReference type="OrthoDB" id="9815614at2"/>
<dbReference type="InterPro" id="IPR007387">
    <property type="entry name" value="TRAP_DctQ"/>
</dbReference>
<dbReference type="PANTHER" id="PTHR35011">
    <property type="entry name" value="2,3-DIKETO-L-GULONATE TRAP TRANSPORTER SMALL PERMEASE PROTEIN YIAM"/>
    <property type="match status" value="1"/>
</dbReference>
<evidence type="ECO:0000256" key="5">
    <source>
        <dbReference type="ARBA" id="ARBA00022692"/>
    </source>
</evidence>
<organism evidence="11 12">
    <name type="scientific">Salipaludibacillus neizhouensis</name>
    <dbReference type="NCBI Taxonomy" id="885475"/>
    <lineage>
        <taxon>Bacteria</taxon>
        <taxon>Bacillati</taxon>
        <taxon>Bacillota</taxon>
        <taxon>Bacilli</taxon>
        <taxon>Bacillales</taxon>
        <taxon>Bacillaceae</taxon>
    </lineage>
</organism>
<dbReference type="Pfam" id="PF04290">
    <property type="entry name" value="DctQ"/>
    <property type="match status" value="1"/>
</dbReference>
<feature type="domain" description="Tripartite ATP-independent periplasmic transporters DctQ component" evidence="10">
    <location>
        <begin position="1"/>
        <end position="131"/>
    </location>
</feature>
<evidence type="ECO:0000256" key="1">
    <source>
        <dbReference type="ARBA" id="ARBA00004429"/>
    </source>
</evidence>
<evidence type="ECO:0000256" key="2">
    <source>
        <dbReference type="ARBA" id="ARBA00022448"/>
    </source>
</evidence>
<dbReference type="EMBL" id="PDOE01000017">
    <property type="protein sequence ID" value="RKL65435.1"/>
    <property type="molecule type" value="Genomic_DNA"/>
</dbReference>
<feature type="transmembrane region" description="Helical" evidence="9">
    <location>
        <begin position="63"/>
        <end position="85"/>
    </location>
</feature>